<dbReference type="InterPro" id="IPR027417">
    <property type="entry name" value="P-loop_NTPase"/>
</dbReference>
<proteinExistence type="predicted"/>
<organism evidence="1 2">
    <name type="scientific">Oryzias latipes</name>
    <name type="common">Japanese rice fish</name>
    <name type="synonym">Japanese killifish</name>
    <dbReference type="NCBI Taxonomy" id="8090"/>
    <lineage>
        <taxon>Eukaryota</taxon>
        <taxon>Metazoa</taxon>
        <taxon>Chordata</taxon>
        <taxon>Craniata</taxon>
        <taxon>Vertebrata</taxon>
        <taxon>Euteleostomi</taxon>
        <taxon>Actinopterygii</taxon>
        <taxon>Neopterygii</taxon>
        <taxon>Teleostei</taxon>
        <taxon>Neoteleostei</taxon>
        <taxon>Acanthomorphata</taxon>
        <taxon>Ovalentaria</taxon>
        <taxon>Atherinomorphae</taxon>
        <taxon>Beloniformes</taxon>
        <taxon>Adrianichthyidae</taxon>
        <taxon>Oryziinae</taxon>
        <taxon>Oryzias</taxon>
    </lineage>
</organism>
<evidence type="ECO:0000313" key="1">
    <source>
        <dbReference type="Ensembl" id="ENSORLP00015002129.1"/>
    </source>
</evidence>
<evidence type="ECO:0000313" key="2">
    <source>
        <dbReference type="Proteomes" id="UP000265200"/>
    </source>
</evidence>
<dbReference type="Ensembl" id="ENSORLT00015011495.1">
    <property type="protein sequence ID" value="ENSORLP00015002129.1"/>
    <property type="gene ID" value="ENSORLG00015002755.1"/>
</dbReference>
<dbReference type="InterPro" id="IPR000048">
    <property type="entry name" value="IQ_motif_EF-hand-BS"/>
</dbReference>
<dbReference type="CDD" id="cd23767">
    <property type="entry name" value="IQCD"/>
    <property type="match status" value="1"/>
</dbReference>
<reference key="1">
    <citation type="journal article" date="2007" name="Nature">
        <title>The medaka draft genome and insights into vertebrate genome evolution.</title>
        <authorList>
            <person name="Kasahara M."/>
            <person name="Naruse K."/>
            <person name="Sasaki S."/>
            <person name="Nakatani Y."/>
            <person name="Qu W."/>
            <person name="Ahsan B."/>
            <person name="Yamada T."/>
            <person name="Nagayasu Y."/>
            <person name="Doi K."/>
            <person name="Kasai Y."/>
            <person name="Jindo T."/>
            <person name="Kobayashi D."/>
            <person name="Shimada A."/>
            <person name="Toyoda A."/>
            <person name="Kuroki Y."/>
            <person name="Fujiyama A."/>
            <person name="Sasaki T."/>
            <person name="Shimizu A."/>
            <person name="Asakawa S."/>
            <person name="Shimizu N."/>
            <person name="Hashimoto S."/>
            <person name="Yang J."/>
            <person name="Lee Y."/>
            <person name="Matsushima K."/>
            <person name="Sugano S."/>
            <person name="Sakaizumi M."/>
            <person name="Narita T."/>
            <person name="Ohishi K."/>
            <person name="Haga S."/>
            <person name="Ohta F."/>
            <person name="Nomoto H."/>
            <person name="Nogata K."/>
            <person name="Morishita T."/>
            <person name="Endo T."/>
            <person name="Shin-I T."/>
            <person name="Takeda H."/>
            <person name="Morishita S."/>
            <person name="Kohara Y."/>
        </authorList>
    </citation>
    <scope>NUCLEOTIDE SEQUENCE [LARGE SCALE GENOMIC DNA]</scope>
    <source>
        <strain>Hd-rR</strain>
    </source>
</reference>
<accession>A0A3P9H3T1</accession>
<dbReference type="PROSITE" id="PS50096">
    <property type="entry name" value="IQ"/>
    <property type="match status" value="1"/>
</dbReference>
<dbReference type="AlphaFoldDB" id="A0A3P9H3T1"/>
<sequence>MAYLAAKFAAIIIQERYRAKKLGDQERQRYKRINSAAVVIQAAYRGCMVRRRMAERHRAAAIIQRMFLTIQTELTAQNNHLWQNLLWNPITKNCGRE</sequence>
<dbReference type="Gene3D" id="1.20.5.190">
    <property type="match status" value="1"/>
</dbReference>
<reference evidence="1" key="4">
    <citation type="submission" date="2025-09" db="UniProtKB">
        <authorList>
            <consortium name="Ensembl"/>
        </authorList>
    </citation>
    <scope>IDENTIFICATION</scope>
    <source>
        <strain evidence="1">HSOK</strain>
    </source>
</reference>
<reference evidence="1" key="3">
    <citation type="submission" date="2025-08" db="UniProtKB">
        <authorList>
            <consortium name="Ensembl"/>
        </authorList>
    </citation>
    <scope>IDENTIFICATION</scope>
    <source>
        <strain evidence="1">HSOK</strain>
    </source>
</reference>
<dbReference type="Proteomes" id="UP000265200">
    <property type="component" value="Chromosome 4"/>
</dbReference>
<dbReference type="Pfam" id="PF00612">
    <property type="entry name" value="IQ"/>
    <property type="match status" value="1"/>
</dbReference>
<protein>
    <submittedName>
        <fullName evidence="1">Uncharacterized protein</fullName>
    </submittedName>
</protein>
<reference evidence="1 2" key="2">
    <citation type="submission" date="2017-04" db="EMBL/GenBank/DDBJ databases">
        <title>CpG methylation of centromeres and impact of large insertions on vertebrate speciation.</title>
        <authorList>
            <person name="Ichikawa K."/>
            <person name="Yoshimura J."/>
            <person name="Morishita S."/>
        </authorList>
    </citation>
    <scope>NUCLEOTIDE SEQUENCE</scope>
    <source>
        <strain evidence="1 2">HSOK</strain>
    </source>
</reference>
<dbReference type="SUPFAM" id="SSF52540">
    <property type="entry name" value="P-loop containing nucleoside triphosphate hydrolases"/>
    <property type="match status" value="1"/>
</dbReference>
<dbReference type="SMART" id="SM00015">
    <property type="entry name" value="IQ"/>
    <property type="match status" value="1"/>
</dbReference>
<name>A0A3P9H3T1_ORYLA</name>